<reference evidence="4" key="1">
    <citation type="journal article" date="2014" name="Front. Microbiol.">
        <title>High frequency of phylogenetically diverse reductive dehalogenase-homologous genes in deep subseafloor sedimentary metagenomes.</title>
        <authorList>
            <person name="Kawai M."/>
            <person name="Futagami T."/>
            <person name="Toyoda A."/>
            <person name="Takaki Y."/>
            <person name="Nishi S."/>
            <person name="Hori S."/>
            <person name="Arai W."/>
            <person name="Tsubouchi T."/>
            <person name="Morono Y."/>
            <person name="Uchiyama I."/>
            <person name="Ito T."/>
            <person name="Fujiyama A."/>
            <person name="Inagaki F."/>
            <person name="Takami H."/>
        </authorList>
    </citation>
    <scope>NUCLEOTIDE SEQUENCE</scope>
    <source>
        <strain evidence="4">Expedition CK06-06</strain>
    </source>
</reference>
<evidence type="ECO:0000313" key="4">
    <source>
        <dbReference type="EMBL" id="GAG70529.1"/>
    </source>
</evidence>
<dbReference type="GO" id="GO:0003899">
    <property type="term" value="F:DNA-directed RNA polymerase activity"/>
    <property type="evidence" value="ECO:0007669"/>
    <property type="project" value="InterPro"/>
</dbReference>
<gene>
    <name evidence="4" type="ORF">S01H4_15606</name>
</gene>
<dbReference type="InterPro" id="IPR036161">
    <property type="entry name" value="RPB6/omega-like_sf"/>
</dbReference>
<keyword evidence="2" id="KW-0804">Transcription</keyword>
<feature type="region of interest" description="Disordered" evidence="3">
    <location>
        <begin position="36"/>
        <end position="58"/>
    </location>
</feature>
<sequence>MAIRRIRQLVKEKDKMALEDTREKLPILVLKEIAEGKLKPESLEEESQEKETPPSTEK</sequence>
<dbReference type="AlphaFoldDB" id="X0ZME5"/>
<feature type="compositionally biased region" description="Basic and acidic residues" evidence="3">
    <location>
        <begin position="49"/>
        <end position="58"/>
    </location>
</feature>
<name>X0ZME5_9ZZZZ</name>
<dbReference type="Gene3D" id="3.90.940.10">
    <property type="match status" value="1"/>
</dbReference>
<evidence type="ECO:0000256" key="3">
    <source>
        <dbReference type="SAM" id="MobiDB-lite"/>
    </source>
</evidence>
<keyword evidence="1" id="KW-0240">DNA-directed RNA polymerase</keyword>
<evidence type="ECO:0008006" key="5">
    <source>
        <dbReference type="Google" id="ProtNLM"/>
    </source>
</evidence>
<comment type="caution">
    <text evidence="4">The sequence shown here is derived from an EMBL/GenBank/DDBJ whole genome shotgun (WGS) entry which is preliminary data.</text>
</comment>
<accession>X0ZME5</accession>
<dbReference type="GO" id="GO:0006351">
    <property type="term" value="P:DNA-templated transcription"/>
    <property type="evidence" value="ECO:0007669"/>
    <property type="project" value="InterPro"/>
</dbReference>
<proteinExistence type="predicted"/>
<evidence type="ECO:0000256" key="2">
    <source>
        <dbReference type="ARBA" id="ARBA00023163"/>
    </source>
</evidence>
<organism evidence="4">
    <name type="scientific">marine sediment metagenome</name>
    <dbReference type="NCBI Taxonomy" id="412755"/>
    <lineage>
        <taxon>unclassified sequences</taxon>
        <taxon>metagenomes</taxon>
        <taxon>ecological metagenomes</taxon>
    </lineage>
</organism>
<protein>
    <recommendedName>
        <fullName evidence="5">DNA-directed RNA polymerase</fullName>
    </recommendedName>
</protein>
<evidence type="ECO:0000256" key="1">
    <source>
        <dbReference type="ARBA" id="ARBA00022478"/>
    </source>
</evidence>
<dbReference type="GO" id="GO:0003677">
    <property type="term" value="F:DNA binding"/>
    <property type="evidence" value="ECO:0007669"/>
    <property type="project" value="InterPro"/>
</dbReference>
<dbReference type="GO" id="GO:0000428">
    <property type="term" value="C:DNA-directed RNA polymerase complex"/>
    <property type="evidence" value="ECO:0007669"/>
    <property type="project" value="UniProtKB-KW"/>
</dbReference>
<dbReference type="EMBL" id="BART01006837">
    <property type="protein sequence ID" value="GAG70529.1"/>
    <property type="molecule type" value="Genomic_DNA"/>
</dbReference>